<proteinExistence type="inferred from homology"/>
<organism evidence="4">
    <name type="scientific">Rhizophora mucronata</name>
    <name type="common">Asiatic mangrove</name>
    <dbReference type="NCBI Taxonomy" id="61149"/>
    <lineage>
        <taxon>Eukaryota</taxon>
        <taxon>Viridiplantae</taxon>
        <taxon>Streptophyta</taxon>
        <taxon>Embryophyta</taxon>
        <taxon>Tracheophyta</taxon>
        <taxon>Spermatophyta</taxon>
        <taxon>Magnoliopsida</taxon>
        <taxon>eudicotyledons</taxon>
        <taxon>Gunneridae</taxon>
        <taxon>Pentapetalae</taxon>
        <taxon>rosids</taxon>
        <taxon>fabids</taxon>
        <taxon>Malpighiales</taxon>
        <taxon>Rhizophoraceae</taxon>
        <taxon>Rhizophora</taxon>
    </lineage>
</organism>
<dbReference type="GO" id="GO:0006412">
    <property type="term" value="P:translation"/>
    <property type="evidence" value="ECO:0007669"/>
    <property type="project" value="InterPro"/>
</dbReference>
<protein>
    <recommendedName>
        <fullName evidence="5">30S ribosomal protein S8, chloroplastic</fullName>
    </recommendedName>
</protein>
<keyword evidence="2" id="KW-0689">Ribosomal protein</keyword>
<dbReference type="EMBL" id="GGEC01015348">
    <property type="protein sequence ID" value="MBW95831.1"/>
    <property type="molecule type" value="Transcribed_RNA"/>
</dbReference>
<dbReference type="Pfam" id="PF00410">
    <property type="entry name" value="Ribosomal_S8"/>
    <property type="match status" value="1"/>
</dbReference>
<dbReference type="GO" id="GO:0003735">
    <property type="term" value="F:structural constituent of ribosome"/>
    <property type="evidence" value="ECO:0007669"/>
    <property type="project" value="InterPro"/>
</dbReference>
<comment type="similarity">
    <text evidence="1">Belongs to the universal ribosomal protein uS8 family.</text>
</comment>
<sequence>MGRRILSDALSKLVNAERRRKATVELQPISTVISSFLSIMKNRGQLLSYNQSLHFSFSRFPSL</sequence>
<evidence type="ECO:0008006" key="5">
    <source>
        <dbReference type="Google" id="ProtNLM"/>
    </source>
</evidence>
<dbReference type="Gene3D" id="3.30.1370.30">
    <property type="match status" value="1"/>
</dbReference>
<dbReference type="GO" id="GO:0005840">
    <property type="term" value="C:ribosome"/>
    <property type="evidence" value="ECO:0007669"/>
    <property type="project" value="UniProtKB-KW"/>
</dbReference>
<evidence type="ECO:0000256" key="2">
    <source>
        <dbReference type="ARBA" id="ARBA00022980"/>
    </source>
</evidence>
<accession>A0A2P2JQS6</accession>
<name>A0A2P2JQS6_RHIMU</name>
<dbReference type="InterPro" id="IPR035987">
    <property type="entry name" value="Ribosomal_uS8_sf"/>
</dbReference>
<reference evidence="4" key="1">
    <citation type="submission" date="2018-02" db="EMBL/GenBank/DDBJ databases">
        <title>Rhizophora mucronata_Transcriptome.</title>
        <authorList>
            <person name="Meera S.P."/>
            <person name="Sreeshan A."/>
            <person name="Augustine A."/>
        </authorList>
    </citation>
    <scope>NUCLEOTIDE SEQUENCE</scope>
    <source>
        <tissue evidence="4">Leaf</tissue>
    </source>
</reference>
<evidence type="ECO:0000256" key="1">
    <source>
        <dbReference type="ARBA" id="ARBA00006471"/>
    </source>
</evidence>
<dbReference type="GO" id="GO:1990904">
    <property type="term" value="C:ribonucleoprotein complex"/>
    <property type="evidence" value="ECO:0007669"/>
    <property type="project" value="UniProtKB-KW"/>
</dbReference>
<dbReference type="SUPFAM" id="SSF56047">
    <property type="entry name" value="Ribosomal protein S8"/>
    <property type="match status" value="1"/>
</dbReference>
<dbReference type="AlphaFoldDB" id="A0A2P2JQS6"/>
<keyword evidence="3" id="KW-0687">Ribonucleoprotein</keyword>
<dbReference type="InterPro" id="IPR000630">
    <property type="entry name" value="Ribosomal_uS8"/>
</dbReference>
<evidence type="ECO:0000256" key="3">
    <source>
        <dbReference type="ARBA" id="ARBA00023274"/>
    </source>
</evidence>
<evidence type="ECO:0000313" key="4">
    <source>
        <dbReference type="EMBL" id="MBW95831.1"/>
    </source>
</evidence>